<evidence type="ECO:0000313" key="3">
    <source>
        <dbReference type="Proteomes" id="UP000823399"/>
    </source>
</evidence>
<gene>
    <name evidence="2" type="ORF">F5147DRAFT_658911</name>
</gene>
<dbReference type="EMBL" id="JABBWM010000130">
    <property type="protein sequence ID" value="KAG2087619.1"/>
    <property type="molecule type" value="Genomic_DNA"/>
</dbReference>
<sequence>MDSDFCAQFIEVMHTQGTPGFSTLMVYDKACPFHSVIYRIFTWGLCKDGCLFPQRIRKNYGRTQTPAAITVEFYPRCVGTPTTLTTPYNYQYWTVFWHIQAGRVRDKSHRIMQKRVRPWYFGNIT</sequence>
<dbReference type="Proteomes" id="UP000823399">
    <property type="component" value="Unassembled WGS sequence"/>
</dbReference>
<accession>A0A9P7ETL4</accession>
<comment type="caution">
    <text evidence="2">The sequence shown here is derived from an EMBL/GenBank/DDBJ whole genome shotgun (WGS) entry which is preliminary data.</text>
</comment>
<keyword evidence="3" id="KW-1185">Reference proteome</keyword>
<evidence type="ECO:0000313" key="2">
    <source>
        <dbReference type="EMBL" id="KAG2087619.1"/>
    </source>
</evidence>
<dbReference type="OrthoDB" id="29024at2759"/>
<dbReference type="Pfam" id="PF11262">
    <property type="entry name" value="Tho2"/>
    <property type="match status" value="1"/>
</dbReference>
<organism evidence="2 3">
    <name type="scientific">Suillus discolor</name>
    <dbReference type="NCBI Taxonomy" id="1912936"/>
    <lineage>
        <taxon>Eukaryota</taxon>
        <taxon>Fungi</taxon>
        <taxon>Dikarya</taxon>
        <taxon>Basidiomycota</taxon>
        <taxon>Agaricomycotina</taxon>
        <taxon>Agaricomycetes</taxon>
        <taxon>Agaricomycetidae</taxon>
        <taxon>Boletales</taxon>
        <taxon>Suillineae</taxon>
        <taxon>Suillaceae</taxon>
        <taxon>Suillus</taxon>
    </lineage>
</organism>
<dbReference type="GeneID" id="64696776"/>
<protein>
    <recommendedName>
        <fullName evidence="1">THO complex subunitTHOC2 C-terminal domain-containing protein</fullName>
    </recommendedName>
</protein>
<dbReference type="InterPro" id="IPR021418">
    <property type="entry name" value="THO_THOC2_C"/>
</dbReference>
<feature type="domain" description="THO complex subunitTHOC2 C-terminal" evidence="1">
    <location>
        <begin position="1"/>
        <end position="42"/>
    </location>
</feature>
<name>A0A9P7ETL4_9AGAM</name>
<dbReference type="AlphaFoldDB" id="A0A9P7ETL4"/>
<evidence type="ECO:0000259" key="1">
    <source>
        <dbReference type="Pfam" id="PF11262"/>
    </source>
</evidence>
<reference evidence="2" key="1">
    <citation type="journal article" date="2020" name="New Phytol.">
        <title>Comparative genomics reveals dynamic genome evolution in host specialist ectomycorrhizal fungi.</title>
        <authorList>
            <person name="Lofgren L.A."/>
            <person name="Nguyen N.H."/>
            <person name="Vilgalys R."/>
            <person name="Ruytinx J."/>
            <person name="Liao H.L."/>
            <person name="Branco S."/>
            <person name="Kuo A."/>
            <person name="LaButti K."/>
            <person name="Lipzen A."/>
            <person name="Andreopoulos W."/>
            <person name="Pangilinan J."/>
            <person name="Riley R."/>
            <person name="Hundley H."/>
            <person name="Na H."/>
            <person name="Barry K."/>
            <person name="Grigoriev I.V."/>
            <person name="Stajich J.E."/>
            <person name="Kennedy P.G."/>
        </authorList>
    </citation>
    <scope>NUCLEOTIDE SEQUENCE</scope>
    <source>
        <strain evidence="2">FC423</strain>
    </source>
</reference>
<proteinExistence type="predicted"/>
<dbReference type="RefSeq" id="XP_041285274.1">
    <property type="nucleotide sequence ID" value="XM_041434517.1"/>
</dbReference>